<accession>A0A0A8VCU7</accession>
<dbReference type="AlphaFoldDB" id="A0A0A8VCU7"/>
<dbReference type="EMBL" id="LN681231">
    <property type="protein sequence ID" value="CEK27587.1"/>
    <property type="molecule type" value="Genomic_DNA"/>
</dbReference>
<proteinExistence type="predicted"/>
<evidence type="ECO:0000313" key="1">
    <source>
        <dbReference type="EMBL" id="CEK27587.1"/>
    </source>
</evidence>
<reference evidence="1" key="1">
    <citation type="journal article" date="2015" name="Genome Announc.">
        <title>Complete Genome Sequence of Yersinia ruckeri Strain CSF007-82, Etiologic Agent of Red Mouth Disease in Salmonid Fish.</title>
        <authorList>
            <person name="Nelson M.C."/>
            <person name="LaPatra S.E."/>
            <person name="Welch T.J."/>
            <person name="Graf J."/>
        </authorList>
    </citation>
    <scope>NUCLEOTIDE SEQUENCE</scope>
    <source>
        <strain evidence="1">CSF007-82</strain>
    </source>
</reference>
<organism evidence="1">
    <name type="scientific">Yersinia ruckeri</name>
    <dbReference type="NCBI Taxonomy" id="29486"/>
    <lineage>
        <taxon>Bacteria</taxon>
        <taxon>Pseudomonadati</taxon>
        <taxon>Pseudomonadota</taxon>
        <taxon>Gammaproteobacteria</taxon>
        <taxon>Enterobacterales</taxon>
        <taxon>Yersiniaceae</taxon>
        <taxon>Yersinia</taxon>
    </lineage>
</organism>
<sequence>MILLYIMTEKGKNNVLWHFYFVLKRSVLICNVDFLWNTGDIYGHEIIGHAAFVELKKHSNVCCN</sequence>
<gene>
    <name evidence="1" type="ORF">CSF007_9170</name>
</gene>
<name>A0A0A8VCU7_YERRU</name>
<protein>
    <submittedName>
        <fullName evidence="1">Uncharacterized protein</fullName>
    </submittedName>
</protein>